<keyword evidence="1" id="KW-1133">Transmembrane helix</keyword>
<feature type="transmembrane region" description="Helical" evidence="1">
    <location>
        <begin position="311"/>
        <end position="332"/>
    </location>
</feature>
<feature type="transmembrane region" description="Helical" evidence="1">
    <location>
        <begin position="368"/>
        <end position="385"/>
    </location>
</feature>
<feature type="transmembrane region" description="Helical" evidence="1">
    <location>
        <begin position="190"/>
        <end position="211"/>
    </location>
</feature>
<feature type="transmembrane region" description="Helical" evidence="1">
    <location>
        <begin position="255"/>
        <end position="275"/>
    </location>
</feature>
<name>A0A2D3PVP6_9FUSO</name>
<feature type="transmembrane region" description="Helical" evidence="1">
    <location>
        <begin position="338"/>
        <end position="356"/>
    </location>
</feature>
<proteinExistence type="predicted"/>
<accession>A0A2D3PVP6</accession>
<organism evidence="2 3">
    <name type="scientific">Fusobacterium pseudoperiodonticum</name>
    <dbReference type="NCBI Taxonomy" id="2663009"/>
    <lineage>
        <taxon>Bacteria</taxon>
        <taxon>Fusobacteriati</taxon>
        <taxon>Fusobacteriota</taxon>
        <taxon>Fusobacteriia</taxon>
        <taxon>Fusobacteriales</taxon>
        <taxon>Fusobacteriaceae</taxon>
        <taxon>Fusobacterium</taxon>
    </lineage>
</organism>
<protein>
    <submittedName>
        <fullName evidence="2">Uncharacterized protein</fullName>
    </submittedName>
</protein>
<dbReference type="Proteomes" id="UP000230781">
    <property type="component" value="Chromosome"/>
</dbReference>
<evidence type="ECO:0000256" key="1">
    <source>
        <dbReference type="SAM" id="Phobius"/>
    </source>
</evidence>
<reference evidence="2 3" key="1">
    <citation type="submission" date="2017-11" db="EMBL/GenBank/DDBJ databases">
        <title>Genome sequencing of Fusobacterium periodonticum KCOM 2555.</title>
        <authorList>
            <person name="Kook J.-K."/>
            <person name="Park S.-N."/>
            <person name="Lim Y.K."/>
        </authorList>
    </citation>
    <scope>NUCLEOTIDE SEQUENCE [LARGE SCALE GENOMIC DNA]</scope>
    <source>
        <strain evidence="2 3">KCOM 2555</strain>
    </source>
</reference>
<feature type="transmembrane region" description="Helical" evidence="1">
    <location>
        <begin position="223"/>
        <end position="243"/>
    </location>
</feature>
<keyword evidence="1" id="KW-0472">Membrane</keyword>
<evidence type="ECO:0000313" key="2">
    <source>
        <dbReference type="EMBL" id="ATV71176.1"/>
    </source>
</evidence>
<evidence type="ECO:0000313" key="3">
    <source>
        <dbReference type="Proteomes" id="UP000230781"/>
    </source>
</evidence>
<dbReference type="RefSeq" id="WP_100027057.1">
    <property type="nucleotide sequence ID" value="NZ_CP024704.1"/>
</dbReference>
<keyword evidence="1" id="KW-0812">Transmembrane</keyword>
<dbReference type="EMBL" id="CP024704">
    <property type="protein sequence ID" value="ATV71176.1"/>
    <property type="molecule type" value="Genomic_DNA"/>
</dbReference>
<sequence length="387" mass="46576">MKKIIIIEIILALTIVYIIKNIPGYKNTVLILRNDIKIEREEAFEKDEKDLFMIKRYIYVKEISNINEIWIGKTYSYDELKKTSLSFRWLINEERLSKEKYDKESGYFIIDANKEFYSLTEQEVKQKLNINDLKLKSVESYMKKYGKKPIFSDFYQNYLSTIKSVKGNLPFYKENVDDENFEKRELNYTILFKNIILVILILNFCSYPYLLKKNKLKIDLEKLMPIIVFFFTDSIVLILSFFFTKPWDYINNNYIPIYVVFHIIFRNITTALYFVKIEKVLKNFNNISQNDILEKFKRNETIMLEEIKKFLMIKVTLLYLAPLFFTVILSVIGTALMTIFYFFAFLISLLYCFYSFIKIEDNPLNSTFYISVYLLQYILFIFIILHF</sequence>
<gene>
    <name evidence="2" type="ORF">CTM98_11265</name>
</gene>
<dbReference type="AlphaFoldDB" id="A0A2D3PVP6"/>